<reference evidence="1 2" key="1">
    <citation type="submission" date="2019-05" db="EMBL/GenBank/DDBJ databases">
        <title>Another draft genome of Portunus trituberculatus and its Hox gene families provides insights of decapod evolution.</title>
        <authorList>
            <person name="Jeong J.-H."/>
            <person name="Song I."/>
            <person name="Kim S."/>
            <person name="Choi T."/>
            <person name="Kim D."/>
            <person name="Ryu S."/>
            <person name="Kim W."/>
        </authorList>
    </citation>
    <scope>NUCLEOTIDE SEQUENCE [LARGE SCALE GENOMIC DNA]</scope>
    <source>
        <tissue evidence="1">Muscle</tissue>
    </source>
</reference>
<evidence type="ECO:0000313" key="1">
    <source>
        <dbReference type="EMBL" id="MPC78697.1"/>
    </source>
</evidence>
<gene>
    <name evidence="1" type="ORF">E2C01_073191</name>
</gene>
<evidence type="ECO:0000313" key="2">
    <source>
        <dbReference type="Proteomes" id="UP000324222"/>
    </source>
</evidence>
<dbReference type="Proteomes" id="UP000324222">
    <property type="component" value="Unassembled WGS sequence"/>
</dbReference>
<comment type="caution">
    <text evidence="1">The sequence shown here is derived from an EMBL/GenBank/DDBJ whole genome shotgun (WGS) entry which is preliminary data.</text>
</comment>
<dbReference type="OrthoDB" id="73401at2759"/>
<sequence length="94" mass="10427">MELVPFLAATVTKGIAGEESLLAAIQILANLCRSSSDVVEYLRRIPNNKMLLTSLSGMKNATMYVRLLVLEVMFLVHPELSEEIFSNVSNDIKD</sequence>
<organism evidence="1 2">
    <name type="scientific">Portunus trituberculatus</name>
    <name type="common">Swimming crab</name>
    <name type="synonym">Neptunus trituberculatus</name>
    <dbReference type="NCBI Taxonomy" id="210409"/>
    <lineage>
        <taxon>Eukaryota</taxon>
        <taxon>Metazoa</taxon>
        <taxon>Ecdysozoa</taxon>
        <taxon>Arthropoda</taxon>
        <taxon>Crustacea</taxon>
        <taxon>Multicrustacea</taxon>
        <taxon>Malacostraca</taxon>
        <taxon>Eumalacostraca</taxon>
        <taxon>Eucarida</taxon>
        <taxon>Decapoda</taxon>
        <taxon>Pleocyemata</taxon>
        <taxon>Brachyura</taxon>
        <taxon>Eubrachyura</taxon>
        <taxon>Portunoidea</taxon>
        <taxon>Portunidae</taxon>
        <taxon>Portuninae</taxon>
        <taxon>Portunus</taxon>
    </lineage>
</organism>
<accession>A0A5B7IB19</accession>
<name>A0A5B7IB19_PORTR</name>
<dbReference type="AlphaFoldDB" id="A0A5B7IB19"/>
<dbReference type="EMBL" id="VSRR010049113">
    <property type="protein sequence ID" value="MPC78697.1"/>
    <property type="molecule type" value="Genomic_DNA"/>
</dbReference>
<protein>
    <submittedName>
        <fullName evidence="1">Uncharacterized protein</fullName>
    </submittedName>
</protein>
<proteinExistence type="predicted"/>
<keyword evidence="2" id="KW-1185">Reference proteome</keyword>